<dbReference type="FunFam" id="2.130.10.10:FF:000410">
    <property type="entry name" value="U3 small nucleolar RNA-associated protein 21"/>
    <property type="match status" value="1"/>
</dbReference>
<dbReference type="InterPro" id="IPR019775">
    <property type="entry name" value="WD40_repeat_CS"/>
</dbReference>
<accession>A0A0X8HR73</accession>
<dbReference type="RefSeq" id="XP_017986943.1">
    <property type="nucleotide sequence ID" value="XM_018131169.1"/>
</dbReference>
<protein>
    <submittedName>
        <fullName evidence="6">HCL204Cp</fullName>
    </submittedName>
</protein>
<dbReference type="EMBL" id="CP014243">
    <property type="protein sequence ID" value="AMD19947.1"/>
    <property type="molecule type" value="Genomic_DNA"/>
</dbReference>
<dbReference type="SUPFAM" id="SSF50998">
    <property type="entry name" value="Quinoprotein alcohol dehydrogenase-like"/>
    <property type="match status" value="1"/>
</dbReference>
<organism evidence="6 7">
    <name type="scientific">Eremothecium sinecaudum</name>
    <dbReference type="NCBI Taxonomy" id="45286"/>
    <lineage>
        <taxon>Eukaryota</taxon>
        <taxon>Fungi</taxon>
        <taxon>Dikarya</taxon>
        <taxon>Ascomycota</taxon>
        <taxon>Saccharomycotina</taxon>
        <taxon>Saccharomycetes</taxon>
        <taxon>Saccharomycetales</taxon>
        <taxon>Saccharomycetaceae</taxon>
        <taxon>Eremothecium</taxon>
    </lineage>
</organism>
<dbReference type="OrthoDB" id="10250769at2759"/>
<dbReference type="Gene3D" id="2.130.10.10">
    <property type="entry name" value="YVTN repeat-like/Quinoprotein amine dehydrogenase"/>
    <property type="match status" value="2"/>
</dbReference>
<evidence type="ECO:0000259" key="5">
    <source>
        <dbReference type="Pfam" id="PF25171"/>
    </source>
</evidence>
<dbReference type="GO" id="GO:0034388">
    <property type="term" value="C:Pwp2p-containing subcomplex of 90S preribosome"/>
    <property type="evidence" value="ECO:0007669"/>
    <property type="project" value="TreeGrafter"/>
</dbReference>
<reference evidence="6 7" key="1">
    <citation type="submission" date="2016-01" db="EMBL/GenBank/DDBJ databases">
        <title>Genome sequence of the yeast Holleya sinecauda.</title>
        <authorList>
            <person name="Dietrich F.S."/>
        </authorList>
    </citation>
    <scope>NUCLEOTIDE SEQUENCE [LARGE SCALE GENOMIC DNA]</scope>
    <source>
        <strain evidence="6 7">ATCC 58844</strain>
    </source>
</reference>
<evidence type="ECO:0000313" key="7">
    <source>
        <dbReference type="Proteomes" id="UP000243052"/>
    </source>
</evidence>
<sequence length="939" mass="103828">MAEVNSTKRFKPDVQQPNDSKLVSKVFSPFRIIGNVSNEIPFAIGTLGSTFYIATSIGKSFQIYDASNLHLLFVCERETEFKITCLAAHYHHLYAGYGNKVGIYKRGKQVAVVELPDASCTVKHLCVFGDYLCVSADNNSVYVFRKETPASKVPCQFYTSFTINASKSNQIVSVIHLATYLNKIIVVSKSNFMLYNIRTRKLLYTSDEFPSQITTATPAPALDVMALGLNTGEVILFNVKKARKLRTIKTPFVVSSLSFRTDGSAHVAVGATNGSIMFYDMDRRSRIHIMNGVHKESEGGVVRASFLNGQPIVVTTGGDNQLKEFAFDPSLSQADSEIVVQPPRLLRSRGGHSQPPTCITFADNESHFVLSASKDKSLRGFSLRKDAQSYELSQRLHKNKDGSRIAGSTVKEKFSEIVSIAIGNFREGEWENIITGHKDERFARTWNSRTKRVGRWTLPTSDDGLVKAVAISHCGNFGFVGSSNGGIAVYNLQSGIKRKVYKLHKKAVTGVAIDGFNRRLVSCGLDGIVGFYDFNSNTLLGKLQLDAPITQMVYHKSSDIAVFALDDFSIFVIDTITMRIIRQLWGHSNRITALDFSPDGRWVVSASLDSTIRTWDLPTGGCIDGIKLENVATGLKFSPKGDFLATTHVFGNGISLWTNRAQFKAISTRHIDEEEFASTLLPSSAQQGGASLLDGAFDQEEGEYFANKYTSLDQISDDLITLSLGPRSKMNTLIKLDVIKQRSKPKEAPKKPEKLPFFLQLTGEKVGDEASSREGVEAQDVASQLNMKEAGRKAVEAEENLAKFKPSGEVSFESKFTKLLRVCSQSEDYSEFLDTLVSMAPSAIDLEIRSLNAFEPFEEIIAFINALAFGLTTNKNFDIYEAFMNMFLRVHGSIINANHNNKAIQKAINAWEKNHAANVQKLDDLVKMCSSIIGFVSTV</sequence>
<evidence type="ECO:0000259" key="4">
    <source>
        <dbReference type="Pfam" id="PF04192"/>
    </source>
</evidence>
<feature type="repeat" description="WD" evidence="3">
    <location>
        <begin position="584"/>
        <end position="625"/>
    </location>
</feature>
<feature type="domain" description="WDR36/Utp21 C-terminal" evidence="4">
    <location>
        <begin position="713"/>
        <end position="936"/>
    </location>
</feature>
<dbReference type="PROSITE" id="PS50082">
    <property type="entry name" value="WD_REPEATS_2"/>
    <property type="match status" value="1"/>
</dbReference>
<dbReference type="InterPro" id="IPR007319">
    <property type="entry name" value="WDR36/Utp21_C"/>
</dbReference>
<dbReference type="InterPro" id="IPR059157">
    <property type="entry name" value="WDR36-Utp21_N"/>
</dbReference>
<dbReference type="SMART" id="SM00320">
    <property type="entry name" value="WD40"/>
    <property type="match status" value="9"/>
</dbReference>
<dbReference type="PROSITE" id="PS00678">
    <property type="entry name" value="WD_REPEATS_1"/>
    <property type="match status" value="1"/>
</dbReference>
<proteinExistence type="predicted"/>
<gene>
    <name evidence="6" type="ORF">AW171_hschr31812</name>
</gene>
<dbReference type="GO" id="GO:0032040">
    <property type="term" value="C:small-subunit processome"/>
    <property type="evidence" value="ECO:0007669"/>
    <property type="project" value="InterPro"/>
</dbReference>
<dbReference type="Pfam" id="PF25168">
    <property type="entry name" value="Beta-prop_WDR36-Utp21_2nd"/>
    <property type="match status" value="1"/>
</dbReference>
<dbReference type="GeneID" id="28723175"/>
<evidence type="ECO:0000256" key="1">
    <source>
        <dbReference type="ARBA" id="ARBA00022574"/>
    </source>
</evidence>
<evidence type="ECO:0000256" key="2">
    <source>
        <dbReference type="ARBA" id="ARBA00022737"/>
    </source>
</evidence>
<dbReference type="Pfam" id="PF25171">
    <property type="entry name" value="Beta-prop_WDR36-Utp21_1st"/>
    <property type="match status" value="1"/>
</dbReference>
<dbReference type="Pfam" id="PF04192">
    <property type="entry name" value="Utp21"/>
    <property type="match status" value="1"/>
</dbReference>
<keyword evidence="2" id="KW-0677">Repeat</keyword>
<dbReference type="InterPro" id="IPR001680">
    <property type="entry name" value="WD40_rpt"/>
</dbReference>
<dbReference type="InterPro" id="IPR036322">
    <property type="entry name" value="WD40_repeat_dom_sf"/>
</dbReference>
<keyword evidence="1 3" id="KW-0853">WD repeat</keyword>
<dbReference type="AlphaFoldDB" id="A0A0X8HR73"/>
<dbReference type="CDD" id="cd00200">
    <property type="entry name" value="WD40"/>
    <property type="match status" value="1"/>
</dbReference>
<name>A0A0X8HR73_9SACH</name>
<feature type="domain" description="WDR36/Utp21 N-terminal" evidence="5">
    <location>
        <begin position="53"/>
        <end position="328"/>
    </location>
</feature>
<dbReference type="InterPro" id="IPR011047">
    <property type="entry name" value="Quinoprotein_ADH-like_sf"/>
</dbReference>
<dbReference type="PANTHER" id="PTHR22840">
    <property type="entry name" value="WD REPEAT-CONTAINING PROTEIN 36"/>
    <property type="match status" value="1"/>
</dbReference>
<dbReference type="SUPFAM" id="SSF50978">
    <property type="entry name" value="WD40 repeat-like"/>
    <property type="match status" value="1"/>
</dbReference>
<evidence type="ECO:0000313" key="6">
    <source>
        <dbReference type="EMBL" id="AMD19947.1"/>
    </source>
</evidence>
<dbReference type="Proteomes" id="UP000243052">
    <property type="component" value="Chromosome iii"/>
</dbReference>
<dbReference type="PROSITE" id="PS50294">
    <property type="entry name" value="WD_REPEATS_REGION"/>
    <property type="match status" value="1"/>
</dbReference>
<keyword evidence="7" id="KW-1185">Reference proteome</keyword>
<dbReference type="GO" id="GO:0006364">
    <property type="term" value="P:rRNA processing"/>
    <property type="evidence" value="ECO:0007669"/>
    <property type="project" value="InterPro"/>
</dbReference>
<dbReference type="InterPro" id="IPR015943">
    <property type="entry name" value="WD40/YVTN_repeat-like_dom_sf"/>
</dbReference>
<dbReference type="PANTHER" id="PTHR22840:SF12">
    <property type="entry name" value="WD REPEAT-CONTAINING PROTEIN 36"/>
    <property type="match status" value="1"/>
</dbReference>
<evidence type="ECO:0000256" key="3">
    <source>
        <dbReference type="PROSITE-ProRule" id="PRU00221"/>
    </source>
</evidence>
<dbReference type="STRING" id="45286.A0A0X8HR73"/>